<dbReference type="Pfam" id="PF01227">
    <property type="entry name" value="GTP_cyclohydroI"/>
    <property type="match status" value="1"/>
</dbReference>
<dbReference type="GO" id="GO:0008270">
    <property type="term" value="F:zinc ion binding"/>
    <property type="evidence" value="ECO:0007669"/>
    <property type="project" value="UniProtKB-UniRule"/>
</dbReference>
<dbReference type="PANTHER" id="PTHR11109">
    <property type="entry name" value="GTP CYCLOHYDROLASE I"/>
    <property type="match status" value="1"/>
</dbReference>
<gene>
    <name evidence="6" type="primary">folE</name>
    <name evidence="8" type="ORF">EG19_02495</name>
</gene>
<dbReference type="Proteomes" id="UP000027284">
    <property type="component" value="Unassembled WGS sequence"/>
</dbReference>
<dbReference type="UniPathway" id="UPA00848">
    <property type="reaction ID" value="UER00151"/>
</dbReference>
<reference evidence="8 9" key="1">
    <citation type="submission" date="2014-04" db="EMBL/GenBank/DDBJ databases">
        <title>The Genome Sequence of Thermoanaerobaculum aquaticum MP-01, The First Cultivated Group 23 Acidobacterium.</title>
        <authorList>
            <person name="Stamps B.W."/>
            <person name="Losey N.A."/>
            <person name="Lawson P.A."/>
            <person name="Stevenson B.S."/>
        </authorList>
    </citation>
    <scope>NUCLEOTIDE SEQUENCE [LARGE SCALE GENOMIC DNA]</scope>
    <source>
        <strain evidence="8 9">MP-01</strain>
    </source>
</reference>
<dbReference type="Gene3D" id="3.30.1130.10">
    <property type="match status" value="1"/>
</dbReference>
<comment type="similarity">
    <text evidence="3 6">Belongs to the GTP cyclohydrolase I family.</text>
</comment>
<keyword evidence="6" id="KW-0862">Zinc</keyword>
<evidence type="ECO:0000256" key="3">
    <source>
        <dbReference type="ARBA" id="ARBA00008085"/>
    </source>
</evidence>
<comment type="catalytic activity">
    <reaction evidence="1 6">
        <text>GTP + H2O = 7,8-dihydroneopterin 3'-triphosphate + formate + H(+)</text>
        <dbReference type="Rhea" id="RHEA:17473"/>
        <dbReference type="ChEBI" id="CHEBI:15377"/>
        <dbReference type="ChEBI" id="CHEBI:15378"/>
        <dbReference type="ChEBI" id="CHEBI:15740"/>
        <dbReference type="ChEBI" id="CHEBI:37565"/>
        <dbReference type="ChEBI" id="CHEBI:58462"/>
        <dbReference type="EC" id="3.5.4.16"/>
    </reaction>
</comment>
<sequence length="206" mass="23608">MRPELLRKSKASAPASEEELIKRLAPHVEAILDQLGVDRSDPNLQDTPRRVAAMFLEMFHGLKEGAEPSVTVFPNEERYSAMVMERDIPFYSMCAHHLVPFYGHAHIAYIPGKHIVGLSKIPRILEFYAKRPQIQERLTEQVADYLWQRLEPLGVMVVIEARHLCMEMRGVKKPGTLTVTSAIRGAFENAKVREEFLGFLNRSQKW</sequence>
<keyword evidence="4 6" id="KW-0554">One-carbon metabolism</keyword>
<dbReference type="PROSITE" id="PS00860">
    <property type="entry name" value="GTP_CYCLOHYDROL_1_2"/>
    <property type="match status" value="1"/>
</dbReference>
<dbReference type="GO" id="GO:0006730">
    <property type="term" value="P:one-carbon metabolic process"/>
    <property type="evidence" value="ECO:0007669"/>
    <property type="project" value="UniProtKB-UniRule"/>
</dbReference>
<dbReference type="STRING" id="1312852.EG19_02495"/>
<feature type="domain" description="GTP cyclohydrolase I" evidence="7">
    <location>
        <begin position="27"/>
        <end position="198"/>
    </location>
</feature>
<dbReference type="NCBIfam" id="NF006825">
    <property type="entry name" value="PRK09347.1-2"/>
    <property type="match status" value="1"/>
</dbReference>
<dbReference type="FunFam" id="3.30.1130.10:FF:000001">
    <property type="entry name" value="GTP cyclohydrolase 1"/>
    <property type="match status" value="1"/>
</dbReference>
<feature type="binding site" evidence="6">
    <location>
        <position position="165"/>
    </location>
    <ligand>
        <name>Zn(2+)</name>
        <dbReference type="ChEBI" id="CHEBI:29105"/>
    </ligand>
</feature>
<dbReference type="InterPro" id="IPR001474">
    <property type="entry name" value="GTP_CycHdrlase_I"/>
</dbReference>
<dbReference type="NCBIfam" id="TIGR00063">
    <property type="entry name" value="folE"/>
    <property type="match status" value="1"/>
</dbReference>
<keyword evidence="5 6" id="KW-0378">Hydrolase</keyword>
<dbReference type="SUPFAM" id="SSF55620">
    <property type="entry name" value="Tetrahydrobiopterin biosynthesis enzymes-like"/>
    <property type="match status" value="1"/>
</dbReference>
<keyword evidence="6" id="KW-0342">GTP-binding</keyword>
<dbReference type="EC" id="3.5.4.16" evidence="6"/>
<feature type="binding site" evidence="6">
    <location>
        <position position="94"/>
    </location>
    <ligand>
        <name>Zn(2+)</name>
        <dbReference type="ChEBI" id="CHEBI:29105"/>
    </ligand>
</feature>
<evidence type="ECO:0000313" key="9">
    <source>
        <dbReference type="Proteomes" id="UP000027284"/>
    </source>
</evidence>
<evidence type="ECO:0000259" key="7">
    <source>
        <dbReference type="Pfam" id="PF01227"/>
    </source>
</evidence>
<organism evidence="8 9">
    <name type="scientific">Thermoanaerobaculum aquaticum</name>
    <dbReference type="NCBI Taxonomy" id="1312852"/>
    <lineage>
        <taxon>Bacteria</taxon>
        <taxon>Pseudomonadati</taxon>
        <taxon>Acidobacteriota</taxon>
        <taxon>Thermoanaerobaculia</taxon>
        <taxon>Thermoanaerobaculales</taxon>
        <taxon>Thermoanaerobaculaceae</taxon>
        <taxon>Thermoanaerobaculum</taxon>
    </lineage>
</organism>
<dbReference type="GO" id="GO:0046654">
    <property type="term" value="P:tetrahydrofolate biosynthetic process"/>
    <property type="evidence" value="ECO:0007669"/>
    <property type="project" value="UniProtKB-UniRule"/>
</dbReference>
<dbReference type="EMBL" id="JMFG01000016">
    <property type="protein sequence ID" value="KDA53862.1"/>
    <property type="molecule type" value="Genomic_DNA"/>
</dbReference>
<feature type="binding site" evidence="6">
    <location>
        <position position="97"/>
    </location>
    <ligand>
        <name>Zn(2+)</name>
        <dbReference type="ChEBI" id="CHEBI:29105"/>
    </ligand>
</feature>
<dbReference type="GO" id="GO:0006729">
    <property type="term" value="P:tetrahydrobiopterin biosynthetic process"/>
    <property type="evidence" value="ECO:0007669"/>
    <property type="project" value="TreeGrafter"/>
</dbReference>
<dbReference type="GO" id="GO:0005525">
    <property type="term" value="F:GTP binding"/>
    <property type="evidence" value="ECO:0007669"/>
    <property type="project" value="UniProtKB-KW"/>
</dbReference>
<evidence type="ECO:0000256" key="1">
    <source>
        <dbReference type="ARBA" id="ARBA00001052"/>
    </source>
</evidence>
<keyword evidence="6" id="KW-0547">Nucleotide-binding</keyword>
<dbReference type="GO" id="GO:0003934">
    <property type="term" value="F:GTP cyclohydrolase I activity"/>
    <property type="evidence" value="ECO:0007669"/>
    <property type="project" value="UniProtKB-UniRule"/>
</dbReference>
<dbReference type="NCBIfam" id="NF006826">
    <property type="entry name" value="PRK09347.1-3"/>
    <property type="match status" value="1"/>
</dbReference>
<proteinExistence type="inferred from homology"/>
<evidence type="ECO:0000256" key="2">
    <source>
        <dbReference type="ARBA" id="ARBA00005080"/>
    </source>
</evidence>
<dbReference type="Gene3D" id="1.10.286.10">
    <property type="match status" value="1"/>
</dbReference>
<evidence type="ECO:0000313" key="8">
    <source>
        <dbReference type="EMBL" id="KDA53862.1"/>
    </source>
</evidence>
<dbReference type="GO" id="GO:0005737">
    <property type="term" value="C:cytoplasm"/>
    <property type="evidence" value="ECO:0007669"/>
    <property type="project" value="TreeGrafter"/>
</dbReference>
<dbReference type="InterPro" id="IPR018234">
    <property type="entry name" value="GTP_CycHdrlase_I_CS"/>
</dbReference>
<dbReference type="InterPro" id="IPR043134">
    <property type="entry name" value="GTP-CH-I_N"/>
</dbReference>
<dbReference type="OrthoDB" id="9801207at2"/>
<dbReference type="RefSeq" id="WP_081799992.1">
    <property type="nucleotide sequence ID" value="NZ_JMFG01000016.1"/>
</dbReference>
<keyword evidence="9" id="KW-1185">Reference proteome</keyword>
<comment type="subunit">
    <text evidence="6">Homopolymer.</text>
</comment>
<comment type="caution">
    <text evidence="8">The sequence shown here is derived from an EMBL/GenBank/DDBJ whole genome shotgun (WGS) entry which is preliminary data.</text>
</comment>
<evidence type="ECO:0000256" key="6">
    <source>
        <dbReference type="HAMAP-Rule" id="MF_00223"/>
    </source>
</evidence>
<dbReference type="AlphaFoldDB" id="A0A062XMS5"/>
<accession>A0A062XMS5</accession>
<comment type="pathway">
    <text evidence="2 6">Cofactor biosynthesis; 7,8-dihydroneopterin triphosphate biosynthesis; 7,8-dihydroneopterin triphosphate from GTP: step 1/1.</text>
</comment>
<protein>
    <recommendedName>
        <fullName evidence="6">GTP cyclohydrolase 1</fullName>
        <ecNumber evidence="6">3.5.4.16</ecNumber>
    </recommendedName>
    <alternativeName>
        <fullName evidence="6">GTP cyclohydrolase I</fullName>
        <shortName evidence="6">GTP-CH-I</shortName>
    </alternativeName>
</protein>
<keyword evidence="6" id="KW-0479">Metal-binding</keyword>
<dbReference type="InterPro" id="IPR020602">
    <property type="entry name" value="GTP_CycHdrlase_I_dom"/>
</dbReference>
<evidence type="ECO:0000256" key="4">
    <source>
        <dbReference type="ARBA" id="ARBA00022563"/>
    </source>
</evidence>
<dbReference type="PANTHER" id="PTHR11109:SF7">
    <property type="entry name" value="GTP CYCLOHYDROLASE 1"/>
    <property type="match status" value="1"/>
</dbReference>
<dbReference type="HAMAP" id="MF_00223">
    <property type="entry name" value="FolE"/>
    <property type="match status" value="1"/>
</dbReference>
<evidence type="ECO:0000256" key="5">
    <source>
        <dbReference type="ARBA" id="ARBA00022801"/>
    </source>
</evidence>
<name>A0A062XMS5_9BACT</name>
<dbReference type="InterPro" id="IPR043133">
    <property type="entry name" value="GTP-CH-I_C/QueF"/>
</dbReference>